<dbReference type="RefSeq" id="WP_195872494.1">
    <property type="nucleotide sequence ID" value="NZ_JADOET010000017.1"/>
</dbReference>
<reference evidence="1 2" key="1">
    <citation type="submission" date="2020-11" db="EMBL/GenBank/DDBJ databases">
        <title>Winogradskyella marina sp. nov., isolated from marine sediment.</title>
        <authorList>
            <person name="Bo J."/>
            <person name="Wang S."/>
            <person name="Song X."/>
            <person name="Du Z."/>
        </authorList>
    </citation>
    <scope>NUCLEOTIDE SEQUENCE [LARGE SCALE GENOMIC DNA]</scope>
    <source>
        <strain evidence="1 2">F6397</strain>
    </source>
</reference>
<proteinExistence type="predicted"/>
<evidence type="ECO:0000313" key="2">
    <source>
        <dbReference type="Proteomes" id="UP000611215"/>
    </source>
</evidence>
<evidence type="ECO:0000313" key="1">
    <source>
        <dbReference type="EMBL" id="MBF8151237.1"/>
    </source>
</evidence>
<name>A0ABS0ELA1_9FLAO</name>
<accession>A0ABS0ELA1</accession>
<keyword evidence="2" id="KW-1185">Reference proteome</keyword>
<gene>
    <name evidence="1" type="ORF">ITJ86_15110</name>
</gene>
<protein>
    <submittedName>
        <fullName evidence="1">Uncharacterized protein</fullName>
    </submittedName>
</protein>
<dbReference type="Proteomes" id="UP000611215">
    <property type="component" value="Unassembled WGS sequence"/>
</dbReference>
<organism evidence="1 2">
    <name type="scientific">Winogradskyella marina</name>
    <dbReference type="NCBI Taxonomy" id="2785530"/>
    <lineage>
        <taxon>Bacteria</taxon>
        <taxon>Pseudomonadati</taxon>
        <taxon>Bacteroidota</taxon>
        <taxon>Flavobacteriia</taxon>
        <taxon>Flavobacteriales</taxon>
        <taxon>Flavobacteriaceae</taxon>
        <taxon>Winogradskyella</taxon>
    </lineage>
</organism>
<sequence>MKKFILLVFVFSIMNVFAQEKLEIKIDNPQPRVGQKIILSIEDKFLDDYIQGEIDDQIEFTGSQSIYGFHSSGINRVIIFNKAKTYKIGPLNFELNGKKYTTNVIEVDVLKELPIEEGLWLRQTEFEGEQYLILEQMIVNESNKTEDENGGISETIGGVKPDHIEYAELNEDISDGIVLSNYSSASHTISSNKTNFLDVGLSYSIKKYKITYDENYNGSYSISKKDITNLPEVSDLGNIQLKQN</sequence>
<dbReference type="EMBL" id="JADOET010000017">
    <property type="protein sequence ID" value="MBF8151237.1"/>
    <property type="molecule type" value="Genomic_DNA"/>
</dbReference>
<comment type="caution">
    <text evidence="1">The sequence shown here is derived from an EMBL/GenBank/DDBJ whole genome shotgun (WGS) entry which is preliminary data.</text>
</comment>